<dbReference type="InterPro" id="IPR050241">
    <property type="entry name" value="NAD-cap_RNA_hydrolase_NudC"/>
</dbReference>
<dbReference type="InterPro" id="IPR020476">
    <property type="entry name" value="Nudix_hydrolase"/>
</dbReference>
<dbReference type="NCBIfam" id="NF001299">
    <property type="entry name" value="PRK00241.1"/>
    <property type="match status" value="1"/>
</dbReference>
<dbReference type="InterPro" id="IPR000086">
    <property type="entry name" value="NUDIX_hydrolase_dom"/>
</dbReference>
<reference evidence="13" key="1">
    <citation type="journal article" date="2019" name="Int. J. Syst. Evol. Microbiol.">
        <title>The Global Catalogue of Microorganisms (GCM) 10K type strain sequencing project: providing services to taxonomists for standard genome sequencing and annotation.</title>
        <authorList>
            <consortium name="The Broad Institute Genomics Platform"/>
            <consortium name="The Broad Institute Genome Sequencing Center for Infectious Disease"/>
            <person name="Wu L."/>
            <person name="Ma J."/>
        </authorList>
    </citation>
    <scope>NUCLEOTIDE SEQUENCE [LARGE SCALE GENOMIC DNA]</scope>
    <source>
        <strain evidence="13">CGMCC 1.10363</strain>
    </source>
</reference>
<evidence type="ECO:0000313" key="12">
    <source>
        <dbReference type="EMBL" id="MFC4241867.1"/>
    </source>
</evidence>
<dbReference type="GO" id="GO:0016787">
    <property type="term" value="F:hydrolase activity"/>
    <property type="evidence" value="ECO:0007669"/>
    <property type="project" value="UniProtKB-KW"/>
</dbReference>
<dbReference type="InterPro" id="IPR015797">
    <property type="entry name" value="NUDIX_hydrolase-like_dom_sf"/>
</dbReference>
<dbReference type="Pfam" id="PF00293">
    <property type="entry name" value="NUDIX"/>
    <property type="match status" value="1"/>
</dbReference>
<organism evidence="12 13">
    <name type="scientific">Gryllotalpicola reticulitermitis</name>
    <dbReference type="NCBI Taxonomy" id="1184153"/>
    <lineage>
        <taxon>Bacteria</taxon>
        <taxon>Bacillati</taxon>
        <taxon>Actinomycetota</taxon>
        <taxon>Actinomycetes</taxon>
        <taxon>Micrococcales</taxon>
        <taxon>Microbacteriaceae</taxon>
        <taxon>Gryllotalpicola</taxon>
    </lineage>
</organism>
<dbReference type="Gene3D" id="3.90.79.20">
    <property type="match status" value="1"/>
</dbReference>
<keyword evidence="6 10" id="KW-0378">Hydrolase</keyword>
<dbReference type="InterPro" id="IPR020084">
    <property type="entry name" value="NUDIX_hydrolase_CS"/>
</dbReference>
<sequence length="318" mass="34907">MTRRTALEPFIGLVVDRDGARRSRPELFDELLADPATRLLPLWGGRALMTDSSATALDLITPDRQTAALVRVYLGRTIAGDVPVIAVALTDAAAAQLEPDESRWATLRAGGDTLGEVDYALFVEAVAIVNWHESHTHCPRCGTPTVVEQGGWVRRCFVDGKEVFPRTDPAIIVRVVDDAGRILLGSNAMWENNRWSILAGFVEPGEPFEAAVIREVQEESGVECTEPRYLGSQPWPFPASVMIGFEARAVAQGDVPTTPDGQEILAVRWFSRDELWAERDDLKLPMSASIAHAIITEWYGGPLDEPPVQAVRVESDAR</sequence>
<evidence type="ECO:0000256" key="3">
    <source>
        <dbReference type="ARBA" id="ARBA00009595"/>
    </source>
</evidence>
<dbReference type="InterPro" id="IPR049734">
    <property type="entry name" value="NudC-like_C"/>
</dbReference>
<dbReference type="PRINTS" id="PR00502">
    <property type="entry name" value="NUDIXFAMILY"/>
</dbReference>
<evidence type="ECO:0000256" key="1">
    <source>
        <dbReference type="ARBA" id="ARBA00001946"/>
    </source>
</evidence>
<dbReference type="EMBL" id="JBHSCN010000002">
    <property type="protein sequence ID" value="MFC4241867.1"/>
    <property type="molecule type" value="Genomic_DNA"/>
</dbReference>
<dbReference type="Pfam" id="PF09297">
    <property type="entry name" value="Zn_ribbon_NUD"/>
    <property type="match status" value="1"/>
</dbReference>
<protein>
    <recommendedName>
        <fullName evidence="4">NAD(+) diphosphatase</fullName>
        <ecNumber evidence="4">3.6.1.22</ecNumber>
    </recommendedName>
</protein>
<gene>
    <name evidence="12" type="primary">nudC</name>
    <name evidence="12" type="ORF">ACFOYW_00665</name>
</gene>
<evidence type="ECO:0000256" key="8">
    <source>
        <dbReference type="ARBA" id="ARBA00023027"/>
    </source>
</evidence>
<dbReference type="EC" id="3.6.1.22" evidence="4"/>
<evidence type="ECO:0000256" key="9">
    <source>
        <dbReference type="ARBA" id="ARBA00023679"/>
    </source>
</evidence>
<keyword evidence="13" id="KW-1185">Reference proteome</keyword>
<evidence type="ECO:0000256" key="5">
    <source>
        <dbReference type="ARBA" id="ARBA00022723"/>
    </source>
</evidence>
<evidence type="ECO:0000313" key="13">
    <source>
        <dbReference type="Proteomes" id="UP001595900"/>
    </source>
</evidence>
<comment type="caution">
    <text evidence="12">The sequence shown here is derived from an EMBL/GenBank/DDBJ whole genome shotgun (WGS) entry which is preliminary data.</text>
</comment>
<keyword evidence="8" id="KW-0520">NAD</keyword>
<dbReference type="SUPFAM" id="SSF55811">
    <property type="entry name" value="Nudix"/>
    <property type="match status" value="1"/>
</dbReference>
<dbReference type="RefSeq" id="WP_390226625.1">
    <property type="nucleotide sequence ID" value="NZ_JBHSCN010000002.1"/>
</dbReference>
<keyword evidence="7" id="KW-0460">Magnesium</keyword>
<keyword evidence="5" id="KW-0479">Metal-binding</keyword>
<evidence type="ECO:0000259" key="11">
    <source>
        <dbReference type="PROSITE" id="PS51462"/>
    </source>
</evidence>
<dbReference type="CDD" id="cd03429">
    <property type="entry name" value="NUDIX_NADH_pyrophosphatase_Nudt13"/>
    <property type="match status" value="1"/>
</dbReference>
<evidence type="ECO:0000256" key="10">
    <source>
        <dbReference type="RuleBase" id="RU003476"/>
    </source>
</evidence>
<proteinExistence type="inferred from homology"/>
<dbReference type="InterPro" id="IPR015375">
    <property type="entry name" value="NADH_PPase-like_N"/>
</dbReference>
<name>A0ABV8Q087_9MICO</name>
<feature type="domain" description="Nudix hydrolase" evidence="11">
    <location>
        <begin position="165"/>
        <end position="292"/>
    </location>
</feature>
<evidence type="ECO:0000256" key="4">
    <source>
        <dbReference type="ARBA" id="ARBA00012381"/>
    </source>
</evidence>
<evidence type="ECO:0000256" key="2">
    <source>
        <dbReference type="ARBA" id="ARBA00001947"/>
    </source>
</evidence>
<dbReference type="Gene3D" id="3.90.79.10">
    <property type="entry name" value="Nucleoside Triphosphate Pyrophosphohydrolase"/>
    <property type="match status" value="1"/>
</dbReference>
<dbReference type="PROSITE" id="PS51462">
    <property type="entry name" value="NUDIX"/>
    <property type="match status" value="1"/>
</dbReference>
<comment type="cofactor">
    <cofactor evidence="2">
        <name>Zn(2+)</name>
        <dbReference type="ChEBI" id="CHEBI:29105"/>
    </cofactor>
</comment>
<dbReference type="PANTHER" id="PTHR42904:SF6">
    <property type="entry name" value="NAD-CAPPED RNA HYDROLASE NUDT12"/>
    <property type="match status" value="1"/>
</dbReference>
<evidence type="ECO:0000256" key="7">
    <source>
        <dbReference type="ARBA" id="ARBA00022842"/>
    </source>
</evidence>
<dbReference type="Pfam" id="PF09296">
    <property type="entry name" value="NUDIX-like"/>
    <property type="match status" value="1"/>
</dbReference>
<dbReference type="Proteomes" id="UP001595900">
    <property type="component" value="Unassembled WGS sequence"/>
</dbReference>
<accession>A0ABV8Q087</accession>
<evidence type="ECO:0000256" key="6">
    <source>
        <dbReference type="ARBA" id="ARBA00022801"/>
    </source>
</evidence>
<comment type="catalytic activity">
    <reaction evidence="9">
        <text>a 5'-end NAD(+)-phospho-ribonucleoside in mRNA + H2O = a 5'-end phospho-adenosine-phospho-ribonucleoside in mRNA + beta-nicotinamide D-ribonucleotide + 2 H(+)</text>
        <dbReference type="Rhea" id="RHEA:60876"/>
        <dbReference type="Rhea" id="RHEA-COMP:15698"/>
        <dbReference type="Rhea" id="RHEA-COMP:15719"/>
        <dbReference type="ChEBI" id="CHEBI:14649"/>
        <dbReference type="ChEBI" id="CHEBI:15377"/>
        <dbReference type="ChEBI" id="CHEBI:15378"/>
        <dbReference type="ChEBI" id="CHEBI:144029"/>
        <dbReference type="ChEBI" id="CHEBI:144051"/>
    </reaction>
    <physiologicalReaction direction="left-to-right" evidence="9">
        <dbReference type="Rhea" id="RHEA:60877"/>
    </physiologicalReaction>
</comment>
<dbReference type="PANTHER" id="PTHR42904">
    <property type="entry name" value="NUDIX HYDROLASE, NUDC SUBFAMILY"/>
    <property type="match status" value="1"/>
</dbReference>
<dbReference type="InterPro" id="IPR015376">
    <property type="entry name" value="Znr_NADH_PPase"/>
</dbReference>
<comment type="cofactor">
    <cofactor evidence="1">
        <name>Mg(2+)</name>
        <dbReference type="ChEBI" id="CHEBI:18420"/>
    </cofactor>
</comment>
<comment type="similarity">
    <text evidence="3">Belongs to the Nudix hydrolase family. NudC subfamily.</text>
</comment>
<dbReference type="PROSITE" id="PS00893">
    <property type="entry name" value="NUDIX_BOX"/>
    <property type="match status" value="1"/>
</dbReference>